<evidence type="ECO:0000313" key="2">
    <source>
        <dbReference type="Proteomes" id="UP001153148"/>
    </source>
</evidence>
<reference evidence="1" key="1">
    <citation type="submission" date="2021-03" db="EMBL/GenBank/DDBJ databases">
        <authorList>
            <person name="Tran Van P."/>
        </authorList>
    </citation>
    <scope>NUCLEOTIDE SEQUENCE</scope>
</reference>
<dbReference type="EMBL" id="CAJPIN010042496">
    <property type="protein sequence ID" value="CAG2065373.1"/>
    <property type="molecule type" value="Genomic_DNA"/>
</dbReference>
<keyword evidence="2" id="KW-1185">Reference proteome</keyword>
<organism evidence="1 2">
    <name type="scientific">Timema podura</name>
    <name type="common">Walking stick</name>
    <dbReference type="NCBI Taxonomy" id="61482"/>
    <lineage>
        <taxon>Eukaryota</taxon>
        <taxon>Metazoa</taxon>
        <taxon>Ecdysozoa</taxon>
        <taxon>Arthropoda</taxon>
        <taxon>Hexapoda</taxon>
        <taxon>Insecta</taxon>
        <taxon>Pterygota</taxon>
        <taxon>Neoptera</taxon>
        <taxon>Polyneoptera</taxon>
        <taxon>Phasmatodea</taxon>
        <taxon>Timematodea</taxon>
        <taxon>Timematoidea</taxon>
        <taxon>Timematidae</taxon>
        <taxon>Timema</taxon>
    </lineage>
</organism>
<proteinExistence type="predicted"/>
<protein>
    <submittedName>
        <fullName evidence="1">Uncharacterized protein</fullName>
    </submittedName>
</protein>
<name>A0ABN7PC92_TIMPD</name>
<evidence type="ECO:0000313" key="1">
    <source>
        <dbReference type="EMBL" id="CAG2065373.1"/>
    </source>
</evidence>
<gene>
    <name evidence="1" type="ORF">TPAB3V08_LOCUS12317</name>
</gene>
<dbReference type="Proteomes" id="UP001153148">
    <property type="component" value="Unassembled WGS sequence"/>
</dbReference>
<accession>A0ABN7PC92</accession>
<sequence length="11" mass="1227">MTPSPRTHTLS</sequence>
<comment type="caution">
    <text evidence="1">The sequence shown here is derived from an EMBL/GenBank/DDBJ whole genome shotgun (WGS) entry which is preliminary data.</text>
</comment>